<dbReference type="OrthoDB" id="9793390at2"/>
<comment type="caution">
    <text evidence="9">The sequence shown here is derived from an EMBL/GenBank/DDBJ whole genome shotgun (WGS) entry which is preliminary data.</text>
</comment>
<feature type="transmembrane region" description="Helical" evidence="8">
    <location>
        <begin position="237"/>
        <end position="259"/>
    </location>
</feature>
<dbReference type="RefSeq" id="WP_101577600.1">
    <property type="nucleotide sequence ID" value="NZ_PGVA01000026.1"/>
</dbReference>
<feature type="transmembrane region" description="Helical" evidence="8">
    <location>
        <begin position="148"/>
        <end position="173"/>
    </location>
</feature>
<organism evidence="9 11">
    <name type="scientific">Bacillus canaveralius</name>
    <dbReference type="NCBI Taxonomy" id="1403243"/>
    <lineage>
        <taxon>Bacteria</taxon>
        <taxon>Bacillati</taxon>
        <taxon>Bacillota</taxon>
        <taxon>Bacilli</taxon>
        <taxon>Bacillales</taxon>
        <taxon>Bacillaceae</taxon>
        <taxon>Bacillus</taxon>
    </lineage>
</organism>
<feature type="transmembrane region" description="Helical" evidence="8">
    <location>
        <begin position="206"/>
        <end position="231"/>
    </location>
</feature>
<evidence type="ECO:0000256" key="7">
    <source>
        <dbReference type="ARBA" id="ARBA00023136"/>
    </source>
</evidence>
<evidence type="ECO:0000313" key="12">
    <source>
        <dbReference type="Proteomes" id="UP000235114"/>
    </source>
</evidence>
<gene>
    <name evidence="9" type="ORF">CU635_11970</name>
    <name evidence="10" type="ORF">CVD25_14305</name>
</gene>
<comment type="similarity">
    <text evidence="2">Belongs to the autoinducer-2 exporter (AI-2E) (TC 2.A.86) family.</text>
</comment>
<dbReference type="EMBL" id="PGVD01000037">
    <property type="protein sequence ID" value="PLR95684.1"/>
    <property type="molecule type" value="Genomic_DNA"/>
</dbReference>
<protein>
    <submittedName>
        <fullName evidence="9">AI-2E family transporter</fullName>
    </submittedName>
</protein>
<dbReference type="EMBL" id="PGVA01000026">
    <property type="protein sequence ID" value="PLR82513.1"/>
    <property type="molecule type" value="Genomic_DNA"/>
</dbReference>
<feature type="transmembrane region" description="Helical" evidence="8">
    <location>
        <begin position="38"/>
        <end position="59"/>
    </location>
</feature>
<evidence type="ECO:0000256" key="8">
    <source>
        <dbReference type="SAM" id="Phobius"/>
    </source>
</evidence>
<dbReference type="PANTHER" id="PTHR21716">
    <property type="entry name" value="TRANSMEMBRANE PROTEIN"/>
    <property type="match status" value="1"/>
</dbReference>
<feature type="transmembrane region" description="Helical" evidence="8">
    <location>
        <begin position="71"/>
        <end position="94"/>
    </location>
</feature>
<feature type="transmembrane region" description="Helical" evidence="8">
    <location>
        <begin position="12"/>
        <end position="32"/>
    </location>
</feature>
<evidence type="ECO:0000256" key="5">
    <source>
        <dbReference type="ARBA" id="ARBA00022692"/>
    </source>
</evidence>
<dbReference type="GO" id="GO:0055085">
    <property type="term" value="P:transmembrane transport"/>
    <property type="evidence" value="ECO:0007669"/>
    <property type="project" value="TreeGrafter"/>
</dbReference>
<dbReference type="PANTHER" id="PTHR21716:SF53">
    <property type="entry name" value="PERMEASE PERM-RELATED"/>
    <property type="match status" value="1"/>
</dbReference>
<keyword evidence="5 8" id="KW-0812">Transmembrane</keyword>
<reference evidence="9 11" key="1">
    <citation type="submission" date="2017-11" db="EMBL/GenBank/DDBJ databases">
        <title>Comparitive Functional Genomics of Dry Heat Resistant strains isolated from the Viking Spacecraft.</title>
        <authorList>
            <person name="Seuylemezian A."/>
            <person name="Cooper K."/>
            <person name="Vaishampayan P."/>
        </authorList>
    </citation>
    <scope>NUCLEOTIDE SEQUENCE [LARGE SCALE GENOMIC DNA]</scope>
    <source>
        <strain evidence="9 11">M4.6</strain>
    </source>
</reference>
<evidence type="ECO:0000313" key="10">
    <source>
        <dbReference type="EMBL" id="PLR95684.1"/>
    </source>
</evidence>
<feature type="transmembrane region" description="Helical" evidence="8">
    <location>
        <begin position="266"/>
        <end position="286"/>
    </location>
</feature>
<evidence type="ECO:0000256" key="2">
    <source>
        <dbReference type="ARBA" id="ARBA00009773"/>
    </source>
</evidence>
<sequence>MWIRQPFFKYGAAVLLALLIIFMFGKIDYFIWPFQKTIATIFFPILISGLLYYILRPVVRSLSKHIHKTVSIALVYLCIIGIGYAFVYFAGAIIGEQVQQFSEQFPEKLKDFSEESKEIVEENNFGMFSADDIEQRALKYLSSMTRNIATLISTITSVATVLVIVPFIVFYFLKDDDKLIPFLLRFIPDDVKHEGERILKDVDKTLFTYITGQFLIAFTDGVLMYIGYLIIGLDYALILALFAMFLTVVPFLGPLIGVIPALCVGLLNDPFMALKIIIVLIIVQQLEGNLVTPQVMGNRLNLHPLTVITLLLVAGSIYGFIGILIAIPLYSVVKVIVKDFWRFYNLRQRNITNA</sequence>
<evidence type="ECO:0000256" key="4">
    <source>
        <dbReference type="ARBA" id="ARBA00022475"/>
    </source>
</evidence>
<evidence type="ECO:0000256" key="3">
    <source>
        <dbReference type="ARBA" id="ARBA00022448"/>
    </source>
</evidence>
<keyword evidence="4" id="KW-1003">Cell membrane</keyword>
<dbReference type="Proteomes" id="UP000234951">
    <property type="component" value="Unassembled WGS sequence"/>
</dbReference>
<keyword evidence="6 8" id="KW-1133">Transmembrane helix</keyword>
<reference evidence="10 12" key="2">
    <citation type="submission" date="2017-12" db="EMBL/GenBank/DDBJ databases">
        <title>Comparative Functional Genomics of Dry Heat Resistant strains isolated from the Viking Spacecraft.</title>
        <authorList>
            <person name="Seuylemezian A."/>
            <person name="Cooper K."/>
            <person name="Vaishampayan P."/>
        </authorList>
    </citation>
    <scope>NUCLEOTIDE SEQUENCE [LARGE SCALE GENOMIC DNA]</scope>
    <source>
        <strain evidence="10 12">ATCC 29669</strain>
    </source>
</reference>
<evidence type="ECO:0000256" key="6">
    <source>
        <dbReference type="ARBA" id="ARBA00022989"/>
    </source>
</evidence>
<keyword evidence="12" id="KW-1185">Reference proteome</keyword>
<dbReference type="InterPro" id="IPR002549">
    <property type="entry name" value="AI-2E-like"/>
</dbReference>
<dbReference type="Pfam" id="PF01594">
    <property type="entry name" value="AI-2E_transport"/>
    <property type="match status" value="1"/>
</dbReference>
<feature type="transmembrane region" description="Helical" evidence="8">
    <location>
        <begin position="306"/>
        <end position="333"/>
    </location>
</feature>
<proteinExistence type="inferred from homology"/>
<keyword evidence="3" id="KW-0813">Transport</keyword>
<keyword evidence="7 8" id="KW-0472">Membrane</keyword>
<accession>A0A2N5GLJ4</accession>
<dbReference type="Proteomes" id="UP000235114">
    <property type="component" value="Unassembled WGS sequence"/>
</dbReference>
<dbReference type="GO" id="GO:0005886">
    <property type="term" value="C:plasma membrane"/>
    <property type="evidence" value="ECO:0007669"/>
    <property type="project" value="UniProtKB-SubCell"/>
</dbReference>
<evidence type="ECO:0000313" key="9">
    <source>
        <dbReference type="EMBL" id="PLR82513.1"/>
    </source>
</evidence>
<name>A0A2N5GLJ4_9BACI</name>
<dbReference type="AlphaFoldDB" id="A0A2N5GLJ4"/>
<evidence type="ECO:0000313" key="11">
    <source>
        <dbReference type="Proteomes" id="UP000234951"/>
    </source>
</evidence>
<comment type="subcellular location">
    <subcellularLocation>
        <location evidence="1">Cell membrane</location>
        <topology evidence="1">Multi-pass membrane protein</topology>
    </subcellularLocation>
</comment>
<evidence type="ECO:0000256" key="1">
    <source>
        <dbReference type="ARBA" id="ARBA00004651"/>
    </source>
</evidence>